<evidence type="ECO:0000313" key="3">
    <source>
        <dbReference type="Proteomes" id="UP000076858"/>
    </source>
</evidence>
<evidence type="ECO:0000259" key="1">
    <source>
        <dbReference type="Pfam" id="PF13966"/>
    </source>
</evidence>
<organism evidence="2 3">
    <name type="scientific">Daphnia magna</name>
    <dbReference type="NCBI Taxonomy" id="35525"/>
    <lineage>
        <taxon>Eukaryota</taxon>
        <taxon>Metazoa</taxon>
        <taxon>Ecdysozoa</taxon>
        <taxon>Arthropoda</taxon>
        <taxon>Crustacea</taxon>
        <taxon>Branchiopoda</taxon>
        <taxon>Diplostraca</taxon>
        <taxon>Cladocera</taxon>
        <taxon>Anomopoda</taxon>
        <taxon>Daphniidae</taxon>
        <taxon>Daphnia</taxon>
    </lineage>
</organism>
<dbReference type="InterPro" id="IPR026960">
    <property type="entry name" value="RVT-Znf"/>
</dbReference>
<dbReference type="OrthoDB" id="1748554at2759"/>
<dbReference type="AlphaFoldDB" id="A0A164J6H0"/>
<evidence type="ECO:0000313" key="2">
    <source>
        <dbReference type="EMBL" id="KZS02028.1"/>
    </source>
</evidence>
<comment type="caution">
    <text evidence="2">The sequence shown here is derived from an EMBL/GenBank/DDBJ whole genome shotgun (WGS) entry which is preliminary data.</text>
</comment>
<feature type="domain" description="Reverse transcriptase zinc-binding" evidence="1">
    <location>
        <begin position="77"/>
        <end position="145"/>
    </location>
</feature>
<keyword evidence="3" id="KW-1185">Reference proteome</keyword>
<sequence length="217" mass="25073">MSFPLRIVLPLYKNNTVPFEVMKRPTYLQEPLQQIKQLFASSILVQGSPMVHRKTYNHWILEVTTLGKLEILRPNLDWPRIWKETEALPSSIRQTMFLFNQRLLPTRTRCHRLDPSKDATCPICHQHPETDEHLTFQCPECHIVWSWLEGTIGQMGCKSSKKDLIHGHFGPIAPVLLIPDSKLSDICNTLSERCCDANEKIQYPPQVLDHLGPKKAF</sequence>
<gene>
    <name evidence="2" type="ORF">APZ42_001091</name>
</gene>
<dbReference type="Proteomes" id="UP000076858">
    <property type="component" value="Unassembled WGS sequence"/>
</dbReference>
<dbReference type="Pfam" id="PF13966">
    <property type="entry name" value="zf-RVT"/>
    <property type="match status" value="1"/>
</dbReference>
<dbReference type="EMBL" id="LRGB01005502">
    <property type="protein sequence ID" value="KZS02028.1"/>
    <property type="molecule type" value="Genomic_DNA"/>
</dbReference>
<name>A0A164J6H0_9CRUS</name>
<accession>A0A164J6H0</accession>
<proteinExistence type="predicted"/>
<reference evidence="2 3" key="1">
    <citation type="submission" date="2016-03" db="EMBL/GenBank/DDBJ databases">
        <title>EvidentialGene: Evidence-directed Construction of Genes on Genomes.</title>
        <authorList>
            <person name="Gilbert D.G."/>
            <person name="Choi J.-H."/>
            <person name="Mockaitis K."/>
            <person name="Colbourne J."/>
            <person name="Pfrender M."/>
        </authorList>
    </citation>
    <scope>NUCLEOTIDE SEQUENCE [LARGE SCALE GENOMIC DNA]</scope>
    <source>
        <strain evidence="2 3">Xinb3</strain>
        <tissue evidence="2">Complete organism</tissue>
    </source>
</reference>
<protein>
    <recommendedName>
        <fullName evidence="1">Reverse transcriptase zinc-binding domain-containing protein</fullName>
    </recommendedName>
</protein>